<feature type="compositionally biased region" description="Basic and acidic residues" evidence="1">
    <location>
        <begin position="768"/>
        <end position="778"/>
    </location>
</feature>
<evidence type="ECO:0000313" key="5">
    <source>
        <dbReference type="Proteomes" id="UP000800041"/>
    </source>
</evidence>
<dbReference type="EMBL" id="ML977150">
    <property type="protein sequence ID" value="KAF1987938.1"/>
    <property type="molecule type" value="Genomic_DNA"/>
</dbReference>
<feature type="non-terminal residue" evidence="4">
    <location>
        <position position="1036"/>
    </location>
</feature>
<feature type="domain" description="TTI1 C-terminal TPR" evidence="3">
    <location>
        <begin position="764"/>
        <end position="930"/>
    </location>
</feature>
<evidence type="ECO:0008006" key="6">
    <source>
        <dbReference type="Google" id="ProtNLM"/>
    </source>
</evidence>
<dbReference type="InterPro" id="IPR049362">
    <property type="entry name" value="TTI1_rpt"/>
</dbReference>
<organism evidence="4 5">
    <name type="scientific">Aulographum hederae CBS 113979</name>
    <dbReference type="NCBI Taxonomy" id="1176131"/>
    <lineage>
        <taxon>Eukaryota</taxon>
        <taxon>Fungi</taxon>
        <taxon>Dikarya</taxon>
        <taxon>Ascomycota</taxon>
        <taxon>Pezizomycotina</taxon>
        <taxon>Dothideomycetes</taxon>
        <taxon>Pleosporomycetidae</taxon>
        <taxon>Aulographales</taxon>
        <taxon>Aulographaceae</taxon>
    </lineage>
</organism>
<evidence type="ECO:0000313" key="4">
    <source>
        <dbReference type="EMBL" id="KAF1987938.1"/>
    </source>
</evidence>
<dbReference type="InterPro" id="IPR057567">
    <property type="entry name" value="TPR_TTI1_C"/>
</dbReference>
<protein>
    <recommendedName>
        <fullName evidence="6">ARM repeat-containing protein</fullName>
    </recommendedName>
</protein>
<name>A0A6G1H4Q4_9PEZI</name>
<dbReference type="GO" id="GO:0005737">
    <property type="term" value="C:cytoplasm"/>
    <property type="evidence" value="ECO:0007669"/>
    <property type="project" value="TreeGrafter"/>
</dbReference>
<evidence type="ECO:0000259" key="2">
    <source>
        <dbReference type="Pfam" id="PF24173"/>
    </source>
</evidence>
<evidence type="ECO:0000256" key="1">
    <source>
        <dbReference type="SAM" id="MobiDB-lite"/>
    </source>
</evidence>
<gene>
    <name evidence="4" type="ORF">K402DRAFT_352649</name>
</gene>
<feature type="region of interest" description="Disordered" evidence="1">
    <location>
        <begin position="749"/>
        <end position="822"/>
    </location>
</feature>
<dbReference type="OrthoDB" id="49511at2759"/>
<dbReference type="InterPro" id="IPR052587">
    <property type="entry name" value="TELO2-interacting_protein_1"/>
</dbReference>
<dbReference type="Pfam" id="PF24181">
    <property type="entry name" value="TPR_TTI1_C"/>
    <property type="match status" value="1"/>
</dbReference>
<accession>A0A6G1H4Q4</accession>
<feature type="compositionally biased region" description="Polar residues" evidence="1">
    <location>
        <begin position="753"/>
        <end position="764"/>
    </location>
</feature>
<keyword evidence="5" id="KW-1185">Reference proteome</keyword>
<dbReference type="PANTHER" id="PTHR18460">
    <property type="entry name" value="TEL2 INTERACTING PROTEIN 1 TTI1 FAMILY MEMBER"/>
    <property type="match status" value="1"/>
</dbReference>
<dbReference type="PANTHER" id="PTHR18460:SF3">
    <property type="entry name" value="TELO2-INTERACTING PROTEIN 1 HOMOLOG"/>
    <property type="match status" value="1"/>
</dbReference>
<dbReference type="Pfam" id="PF21547">
    <property type="entry name" value="TTI1"/>
    <property type="match status" value="1"/>
</dbReference>
<reference evidence="4" key="1">
    <citation type="journal article" date="2020" name="Stud. Mycol.">
        <title>101 Dothideomycetes genomes: a test case for predicting lifestyles and emergence of pathogens.</title>
        <authorList>
            <person name="Haridas S."/>
            <person name="Albert R."/>
            <person name="Binder M."/>
            <person name="Bloem J."/>
            <person name="Labutti K."/>
            <person name="Salamov A."/>
            <person name="Andreopoulos B."/>
            <person name="Baker S."/>
            <person name="Barry K."/>
            <person name="Bills G."/>
            <person name="Bluhm B."/>
            <person name="Cannon C."/>
            <person name="Castanera R."/>
            <person name="Culley D."/>
            <person name="Daum C."/>
            <person name="Ezra D."/>
            <person name="Gonzalez J."/>
            <person name="Henrissat B."/>
            <person name="Kuo A."/>
            <person name="Liang C."/>
            <person name="Lipzen A."/>
            <person name="Lutzoni F."/>
            <person name="Magnuson J."/>
            <person name="Mondo S."/>
            <person name="Nolan M."/>
            <person name="Ohm R."/>
            <person name="Pangilinan J."/>
            <person name="Park H.-J."/>
            <person name="Ramirez L."/>
            <person name="Alfaro M."/>
            <person name="Sun H."/>
            <person name="Tritt A."/>
            <person name="Yoshinaga Y."/>
            <person name="Zwiers L.-H."/>
            <person name="Turgeon B."/>
            <person name="Goodwin S."/>
            <person name="Spatafora J."/>
            <person name="Crous P."/>
            <person name="Grigoriev I."/>
        </authorList>
    </citation>
    <scope>NUCLEOTIDE SEQUENCE</scope>
    <source>
        <strain evidence="4">CBS 113979</strain>
    </source>
</reference>
<sequence>MDGRVVLFQQLKPICVSLSQAVLDHASGQGNSRAVIERLEKLLQLLQNVVDRGEAGNIDSKLAEYIFFPLSNVLKHLEKVPSRALELCFQCVSILLSSAWKRGISAPLAIQLIILFDFLLDGSSPSKAPVSCSEELQSIILSNLANIFDSLPHSAKGKEAFTATANILHMGKAVSLILDAIAEGSSPQVQQSAISALGAFCRAFPDKTAFAISFFPGVVSSLQKASTPKASSRRHYKFIKECLEILSSLLVSFLSDSATAKLPERSAASDSSKRTHLDAAWVSATGSQVKVALVNVCKLRQHERSEIRSSLGELCLTVLKNCQTTLAASIPSVLETLLVVSDDVNQSTILASLKVLLVRNTNLAELLRSCLHDWAVSLPRIVQSPDDAKRMRSIEQISRAHSILSEQRVDLSTIDRILLQNVRDGLAAAIQENGRSTPAISELETSQSGQKLALITGKEKSQTFQLALTKRPTELKLAAELTKLAEQLIDSNNSSVGFRHLLDSVLYSTADTRVASFFLSLNVLHNTFKQGMADFLEIDSPSTGVLDDIYSFSLATLSSEDENDWRLRALSLEAVALQAERQKKDFRFELVDALYAVALHLASPNSVLRAHAAVCLNIIAKECQYDSAQTLLVANADYLVNSIALTLNTSDVSPQGPQVLLMLVNLAGPTLLPYLDDLVESMFAILQSFHGYEDLVGLIFAVLKAIAGEGAKTDQLAITSGEGEHQNRTISPMSPKELSTILRERRLKAAATAQDSELPETTTPFPKEPWKSNFDKEFSSISKMDQEAEGNDDEDENKIPDESEDNSADQAPTTDDIPPPAPKTYGMLLKISKLTQYYLTTSSPMLRGSLLSLLDITFPALAKHENSFLPLINDLWPVLAPRLHDTEAYVVASTMEVIAAMCKYAGDFMSSRIESVWEDFKRILKGRAGLIKPKMKYSSSTGAGRKDTTGRDGQALVLHNAVDMKVNEYVDVPTRMIRESSLNLLVVIVDYVTISETMFDGVLDLMAPRLLQYKDLREALERRNADAVWLELRRYK</sequence>
<feature type="compositionally biased region" description="Acidic residues" evidence="1">
    <location>
        <begin position="787"/>
        <end position="807"/>
    </location>
</feature>
<proteinExistence type="predicted"/>
<dbReference type="Gene3D" id="1.25.10.10">
    <property type="entry name" value="Leucine-rich Repeat Variant"/>
    <property type="match status" value="1"/>
</dbReference>
<dbReference type="Proteomes" id="UP000800041">
    <property type="component" value="Unassembled WGS sequence"/>
</dbReference>
<dbReference type="InterPro" id="IPR016024">
    <property type="entry name" value="ARM-type_fold"/>
</dbReference>
<dbReference type="InterPro" id="IPR011989">
    <property type="entry name" value="ARM-like"/>
</dbReference>
<feature type="domain" description="TTI1 N-terminal TPR" evidence="2">
    <location>
        <begin position="8"/>
        <end position="343"/>
    </location>
</feature>
<dbReference type="SUPFAM" id="SSF48371">
    <property type="entry name" value="ARM repeat"/>
    <property type="match status" value="1"/>
</dbReference>
<dbReference type="AlphaFoldDB" id="A0A6G1H4Q4"/>
<dbReference type="Pfam" id="PF24173">
    <property type="entry name" value="TPR_TTI1_N"/>
    <property type="match status" value="1"/>
</dbReference>
<dbReference type="InterPro" id="IPR057566">
    <property type="entry name" value="TPR_TTI1_N"/>
</dbReference>
<evidence type="ECO:0000259" key="3">
    <source>
        <dbReference type="Pfam" id="PF24181"/>
    </source>
</evidence>